<evidence type="ECO:0000256" key="4">
    <source>
        <dbReference type="ARBA" id="ARBA00023136"/>
    </source>
</evidence>
<proteinExistence type="inferred from homology"/>
<evidence type="ECO:0000313" key="11">
    <source>
        <dbReference type="Proteomes" id="UP000028712"/>
    </source>
</evidence>
<evidence type="ECO:0000313" key="9">
    <source>
        <dbReference type="EMBL" id="KFF15287.1"/>
    </source>
</evidence>
<dbReference type="RefSeq" id="WP_035623770.1">
    <property type="nucleotide sequence ID" value="NZ_JBEWQG010000015.1"/>
</dbReference>
<dbReference type="InterPro" id="IPR012944">
    <property type="entry name" value="SusD_RagB_dom"/>
</dbReference>
<evidence type="ECO:0000256" key="3">
    <source>
        <dbReference type="ARBA" id="ARBA00022729"/>
    </source>
</evidence>
<dbReference type="PROSITE" id="PS51257">
    <property type="entry name" value="PROKAR_LIPOPROTEIN"/>
    <property type="match status" value="1"/>
</dbReference>
<keyword evidence="12" id="KW-1185">Reference proteome</keyword>
<evidence type="ECO:0000313" key="10">
    <source>
        <dbReference type="EMBL" id="OXA93055.1"/>
    </source>
</evidence>
<evidence type="ECO:0000259" key="7">
    <source>
        <dbReference type="Pfam" id="PF07980"/>
    </source>
</evidence>
<dbReference type="Pfam" id="PF14322">
    <property type="entry name" value="SusD-like_3"/>
    <property type="match status" value="1"/>
</dbReference>
<keyword evidence="3 6" id="KW-0732">Signal</keyword>
<dbReference type="STRING" id="991.IW20_15135"/>
<feature type="signal peptide" evidence="6">
    <location>
        <begin position="1"/>
        <end position="23"/>
    </location>
</feature>
<dbReference type="EMBL" id="JPRM01000023">
    <property type="protein sequence ID" value="KFF15287.1"/>
    <property type="molecule type" value="Genomic_DNA"/>
</dbReference>
<gene>
    <name evidence="10" type="ORF">B0A62_14570</name>
    <name evidence="9" type="ORF">IW20_15135</name>
</gene>
<dbReference type="SUPFAM" id="SSF48452">
    <property type="entry name" value="TPR-like"/>
    <property type="match status" value="1"/>
</dbReference>
<protein>
    <submittedName>
        <fullName evidence="9">Carbohydrate-binding protein SusD</fullName>
    </submittedName>
    <submittedName>
        <fullName evidence="10">RagB/SusD family nutrient uptake outer membrane protein</fullName>
    </submittedName>
</protein>
<feature type="domain" description="RagB/SusD" evidence="7">
    <location>
        <begin position="340"/>
        <end position="504"/>
    </location>
</feature>
<evidence type="ECO:0000313" key="12">
    <source>
        <dbReference type="Proteomes" id="UP000198424"/>
    </source>
</evidence>
<evidence type="ECO:0000256" key="5">
    <source>
        <dbReference type="ARBA" id="ARBA00023237"/>
    </source>
</evidence>
<comment type="caution">
    <text evidence="9">The sequence shown here is derived from an EMBL/GenBank/DDBJ whole genome shotgun (WGS) entry which is preliminary data.</text>
</comment>
<dbReference type="GO" id="GO:0009279">
    <property type="term" value="C:cell outer membrane"/>
    <property type="evidence" value="ECO:0007669"/>
    <property type="project" value="UniProtKB-SubCell"/>
</dbReference>
<name>A0A086AF23_FLAHY</name>
<dbReference type="Proteomes" id="UP000028712">
    <property type="component" value="Unassembled WGS sequence"/>
</dbReference>
<dbReference type="EMBL" id="MUGY01000018">
    <property type="protein sequence ID" value="OXA93055.1"/>
    <property type="molecule type" value="Genomic_DNA"/>
</dbReference>
<dbReference type="InterPro" id="IPR011990">
    <property type="entry name" value="TPR-like_helical_dom_sf"/>
</dbReference>
<sequence>MKLKNIKYSLVVCGVLFTVLSCGEDFLTVEPKGTSLEANYYQNESQAYAGLVAVYDILGKQSKGFENMICMLNAGSDDFNAAGGGATDGAGIHAFGDYSLSQSTIPGSFWGDFYQGIFRANVLLEKLPAVPMDEAKKVRFAAEAKALRAYYYFELVRTFRNIPLILEPIKTTDIFNVVQATPEAVYAQIEKDLIESLPGLPVIITNMTDEAGRLSQGAAKALLGKVYLYDGKNALAAAQFVDVNGTPGGTSMYGYKLVADFADLWKISNKFNSESIIEIVHTDKSNADWGFWGGGKDEGNSVCIMVGPRGYNRSANSTAPDYVSGWSFSTVRQGLYDVLKGDPRFDATILDMAALKAAKQADWAPNYDDTGYFLKKFMPLNSDTSTGSGATALNYKQDVYAIRLADTYLMEAEALGATGARAQALLDAVRARVGLGPVPVSMDAIALERRKELAGEGHRWFDLVRTGKAAAALASKGFQAGKNEIWPIPFKELENTKIVQNPNYND</sequence>
<feature type="chain" id="PRO_5001802720" evidence="6">
    <location>
        <begin position="24"/>
        <end position="506"/>
    </location>
</feature>
<evidence type="ECO:0000259" key="8">
    <source>
        <dbReference type="Pfam" id="PF14322"/>
    </source>
</evidence>
<dbReference type="eggNOG" id="COG0446">
    <property type="taxonomic scope" value="Bacteria"/>
</dbReference>
<dbReference type="CDD" id="cd08977">
    <property type="entry name" value="SusD"/>
    <property type="match status" value="1"/>
</dbReference>
<dbReference type="Proteomes" id="UP000198424">
    <property type="component" value="Unassembled WGS sequence"/>
</dbReference>
<keyword evidence="5" id="KW-0998">Cell outer membrane</keyword>
<organism evidence="9 11">
    <name type="scientific">Flavobacterium hydatis</name>
    <name type="common">Cytophaga aquatilis</name>
    <dbReference type="NCBI Taxonomy" id="991"/>
    <lineage>
        <taxon>Bacteria</taxon>
        <taxon>Pseudomonadati</taxon>
        <taxon>Bacteroidota</taxon>
        <taxon>Flavobacteriia</taxon>
        <taxon>Flavobacteriales</taxon>
        <taxon>Flavobacteriaceae</taxon>
        <taxon>Flavobacterium</taxon>
    </lineage>
</organism>
<reference evidence="10 12" key="2">
    <citation type="submission" date="2016-11" db="EMBL/GenBank/DDBJ databases">
        <title>Whole genomes of Flavobacteriaceae.</title>
        <authorList>
            <person name="Stine C."/>
            <person name="Li C."/>
            <person name="Tadesse D."/>
        </authorList>
    </citation>
    <scope>NUCLEOTIDE SEQUENCE [LARGE SCALE GENOMIC DNA]</scope>
    <source>
        <strain evidence="10 12">ATCC 29551</strain>
    </source>
</reference>
<keyword evidence="4" id="KW-0472">Membrane</keyword>
<feature type="domain" description="SusD-like N-terminal" evidence="8">
    <location>
        <begin position="104"/>
        <end position="228"/>
    </location>
</feature>
<dbReference type="Pfam" id="PF07980">
    <property type="entry name" value="SusD_RagB"/>
    <property type="match status" value="1"/>
</dbReference>
<evidence type="ECO:0000256" key="1">
    <source>
        <dbReference type="ARBA" id="ARBA00004442"/>
    </source>
</evidence>
<dbReference type="InterPro" id="IPR033985">
    <property type="entry name" value="SusD-like_N"/>
</dbReference>
<dbReference type="OrthoDB" id="5694214at2"/>
<dbReference type="AlphaFoldDB" id="A0A086AF23"/>
<dbReference type="Gene3D" id="1.25.40.390">
    <property type="match status" value="1"/>
</dbReference>
<evidence type="ECO:0000256" key="2">
    <source>
        <dbReference type="ARBA" id="ARBA00006275"/>
    </source>
</evidence>
<evidence type="ECO:0000256" key="6">
    <source>
        <dbReference type="SAM" id="SignalP"/>
    </source>
</evidence>
<reference evidence="9 11" key="1">
    <citation type="submission" date="2014-07" db="EMBL/GenBank/DDBJ databases">
        <title>Genome of Flavobacterium hydatis DSM 2063.</title>
        <authorList>
            <person name="Pipes S.E."/>
            <person name="Stropko S.J."/>
            <person name="Newman J.D."/>
        </authorList>
    </citation>
    <scope>NUCLEOTIDE SEQUENCE [LARGE SCALE GENOMIC DNA]</scope>
    <source>
        <strain evidence="9 11">DSM 2063</strain>
    </source>
</reference>
<accession>A0A086AF23</accession>
<comment type="subcellular location">
    <subcellularLocation>
        <location evidence="1">Cell outer membrane</location>
    </subcellularLocation>
</comment>
<comment type="similarity">
    <text evidence="2">Belongs to the SusD family.</text>
</comment>